<sequence>MAAVAWAVISFFTTSAPKKSAIMYLPEPVVPTPFMAIVSPSSAPMLVSPDLTASMGLPAVMR</sequence>
<reference evidence="1 2" key="1">
    <citation type="submission" date="2015-02" db="EMBL/GenBank/DDBJ databases">
        <title>Single-cell genomics of uncultivated deep-branching MTB reveals a conserved set of magnetosome genes.</title>
        <authorList>
            <person name="Kolinko S."/>
            <person name="Richter M."/>
            <person name="Glockner F.O."/>
            <person name="Brachmann A."/>
            <person name="Schuler D."/>
        </authorList>
    </citation>
    <scope>NUCLEOTIDE SEQUENCE [LARGE SCALE GENOMIC DNA]</scope>
    <source>
        <strain evidence="1">SKK-01</strain>
    </source>
</reference>
<organism evidence="1 2">
    <name type="scientific">Candidatus Omnitrophus magneticus</name>
    <dbReference type="NCBI Taxonomy" id="1609969"/>
    <lineage>
        <taxon>Bacteria</taxon>
        <taxon>Pseudomonadati</taxon>
        <taxon>Candidatus Omnitrophota</taxon>
        <taxon>Candidatus Omnitrophus</taxon>
    </lineage>
</organism>
<comment type="caution">
    <text evidence="1">The sequence shown here is derived from an EMBL/GenBank/DDBJ whole genome shotgun (WGS) entry which is preliminary data.</text>
</comment>
<evidence type="ECO:0000313" key="2">
    <source>
        <dbReference type="Proteomes" id="UP000033428"/>
    </source>
</evidence>
<dbReference type="EMBL" id="JYNY01000651">
    <property type="protein sequence ID" value="KJJ83162.1"/>
    <property type="molecule type" value="Genomic_DNA"/>
</dbReference>
<dbReference type="Proteomes" id="UP000033428">
    <property type="component" value="Unassembled WGS sequence"/>
</dbReference>
<gene>
    <name evidence="1" type="ORF">OMAG_002972</name>
</gene>
<dbReference type="AlphaFoldDB" id="A0A0F0CIY0"/>
<accession>A0A0F0CIY0</accession>
<name>A0A0F0CIY0_9BACT</name>
<evidence type="ECO:0000313" key="1">
    <source>
        <dbReference type="EMBL" id="KJJ83162.1"/>
    </source>
</evidence>
<keyword evidence="2" id="KW-1185">Reference proteome</keyword>
<proteinExistence type="predicted"/>
<protein>
    <submittedName>
        <fullName evidence="1">Uncharacterized protein</fullName>
    </submittedName>
</protein>